<accession>Q6A9E5</accession>
<evidence type="ECO:0000313" key="1">
    <source>
        <dbReference type="EMBL" id="AAT82621.1"/>
    </source>
</evidence>
<gene>
    <name evidence="1" type="ordered locus">PPA0866</name>
</gene>
<protein>
    <submittedName>
        <fullName evidence="1">Uncharacterized protein</fullName>
    </submittedName>
</protein>
<evidence type="ECO:0000313" key="2">
    <source>
        <dbReference type="Proteomes" id="UP000000603"/>
    </source>
</evidence>
<dbReference type="EnsemblBacteria" id="AAT82621">
    <property type="protein sequence ID" value="AAT82621"/>
    <property type="gene ID" value="PPA0866"/>
</dbReference>
<dbReference type="Proteomes" id="UP000000603">
    <property type="component" value="Chromosome"/>
</dbReference>
<sequence length="81" mass="9429">MRRDECIVEFHVIFMIAKWQIMEPGEEVRTGRILRRDLAFAVVVEVYLAVLGCFSNPTREDTLSALGWDYLVRQSDSRLPL</sequence>
<dbReference type="EMBL" id="AE017283">
    <property type="protein sequence ID" value="AAT82621.1"/>
    <property type="molecule type" value="Genomic_DNA"/>
</dbReference>
<dbReference type="KEGG" id="pac:PPA0866"/>
<dbReference type="AlphaFoldDB" id="Q6A9E5"/>
<organism evidence="1 2">
    <name type="scientific">Cutibacterium acnes (strain DSM 16379 / KPA171202)</name>
    <name type="common">Propionibacterium acnes</name>
    <dbReference type="NCBI Taxonomy" id="267747"/>
    <lineage>
        <taxon>Bacteria</taxon>
        <taxon>Bacillati</taxon>
        <taxon>Actinomycetota</taxon>
        <taxon>Actinomycetes</taxon>
        <taxon>Propionibacteriales</taxon>
        <taxon>Propionibacteriaceae</taxon>
        <taxon>Cutibacterium</taxon>
    </lineage>
</organism>
<name>Q6A9E5_CUTAK</name>
<proteinExistence type="predicted"/>
<dbReference type="HOGENOM" id="CLU_2571013_0_0_11"/>
<reference evidence="1 2" key="1">
    <citation type="journal article" date="2004" name="Science">
        <title>The complete genome sequence of Propionibacterium acnes, a commensal of human skin.</title>
        <authorList>
            <person name="Bruggemann H."/>
            <person name="Henne A."/>
            <person name="Hoster F."/>
            <person name="Liesegang H."/>
            <person name="Wiezer A."/>
            <person name="Strittmatter A."/>
            <person name="Hujer S."/>
            <person name="Durre P."/>
            <person name="Gottschalk G."/>
        </authorList>
    </citation>
    <scope>NUCLEOTIDE SEQUENCE [LARGE SCALE GENOMIC DNA]</scope>
    <source>
        <strain evidence="2">DSM 16379 / KPA171202</strain>
    </source>
</reference>